<accession>A0A067JY00</accession>
<proteinExistence type="predicted"/>
<feature type="region of interest" description="Disordered" evidence="1">
    <location>
        <begin position="1"/>
        <end position="176"/>
    </location>
</feature>
<dbReference type="STRING" id="180498.A0A067JY00"/>
<reference evidence="2 3" key="1">
    <citation type="journal article" date="2014" name="PLoS ONE">
        <title>Global Analysis of Gene Expression Profiles in Physic Nut (Jatropha curcas L.) Seedlings Exposed to Salt Stress.</title>
        <authorList>
            <person name="Zhang L."/>
            <person name="Zhang C."/>
            <person name="Wu P."/>
            <person name="Chen Y."/>
            <person name="Li M."/>
            <person name="Jiang H."/>
            <person name="Wu G."/>
        </authorList>
    </citation>
    <scope>NUCLEOTIDE SEQUENCE [LARGE SCALE GENOMIC DNA]</scope>
    <source>
        <strain evidence="3">cv. GZQX0401</strain>
        <tissue evidence="2">Young leaves</tissue>
    </source>
</reference>
<evidence type="ECO:0000313" key="3">
    <source>
        <dbReference type="Proteomes" id="UP000027138"/>
    </source>
</evidence>
<evidence type="ECO:0000313" key="2">
    <source>
        <dbReference type="EMBL" id="KDP28727.1"/>
    </source>
</evidence>
<dbReference type="KEGG" id="jcu:105643092"/>
<feature type="compositionally biased region" description="Basic and acidic residues" evidence="1">
    <location>
        <begin position="48"/>
        <end position="77"/>
    </location>
</feature>
<dbReference type="Proteomes" id="UP000027138">
    <property type="component" value="Unassembled WGS sequence"/>
</dbReference>
<dbReference type="PANTHER" id="PTHR37218">
    <property type="entry name" value="COILED-COIL PROTEIN"/>
    <property type="match status" value="1"/>
</dbReference>
<dbReference type="EMBL" id="KK914782">
    <property type="protein sequence ID" value="KDP28727.1"/>
    <property type="molecule type" value="Genomic_DNA"/>
</dbReference>
<name>A0A067JY00_JATCU</name>
<dbReference type="PANTHER" id="PTHR37218:SF2">
    <property type="entry name" value="COILED-COIL PROTEIN"/>
    <property type="match status" value="1"/>
</dbReference>
<gene>
    <name evidence="2" type="ORF">JCGZ_14498</name>
</gene>
<feature type="compositionally biased region" description="Basic residues" evidence="1">
    <location>
        <begin position="1"/>
        <end position="10"/>
    </location>
</feature>
<feature type="compositionally biased region" description="Basic residues" evidence="1">
    <location>
        <begin position="143"/>
        <end position="160"/>
    </location>
</feature>
<protein>
    <submittedName>
        <fullName evidence="2">Uncharacterized protein</fullName>
    </submittedName>
</protein>
<evidence type="ECO:0000256" key="1">
    <source>
        <dbReference type="SAM" id="MobiDB-lite"/>
    </source>
</evidence>
<feature type="compositionally biased region" description="Basic and acidic residues" evidence="1">
    <location>
        <begin position="123"/>
        <end position="142"/>
    </location>
</feature>
<organism evidence="2 3">
    <name type="scientific">Jatropha curcas</name>
    <name type="common">Barbados nut</name>
    <dbReference type="NCBI Taxonomy" id="180498"/>
    <lineage>
        <taxon>Eukaryota</taxon>
        <taxon>Viridiplantae</taxon>
        <taxon>Streptophyta</taxon>
        <taxon>Embryophyta</taxon>
        <taxon>Tracheophyta</taxon>
        <taxon>Spermatophyta</taxon>
        <taxon>Magnoliopsida</taxon>
        <taxon>eudicotyledons</taxon>
        <taxon>Gunneridae</taxon>
        <taxon>Pentapetalae</taxon>
        <taxon>rosids</taxon>
        <taxon>fabids</taxon>
        <taxon>Malpighiales</taxon>
        <taxon>Euphorbiaceae</taxon>
        <taxon>Crotonoideae</taxon>
        <taxon>Jatropheae</taxon>
        <taxon>Jatropha</taxon>
    </lineage>
</organism>
<sequence>MGGKGRRRREKNYLAAHGGRTRFPPPPDPSQLDALPSKLRQIMSFTSHLREGSAEPSKRDEGKKKRRCGDGEKKIPLEDAIASEPTLDQSDDGIPQHSDNDDDNEIVHQSGDGKKKKKRKRKQVTDLRFEASIDKTKTNEKRRERKKKYLEAKKKKQQKSRTKENLDFPGPEQIKFGDVVQAPPKLLAFPKALKNVPDASQERVRLQAVEAYRKRRGWTSRPGLQLPAVTTTPSL</sequence>
<dbReference type="OrthoDB" id="673745at2759"/>
<keyword evidence="3" id="KW-1185">Reference proteome</keyword>
<dbReference type="AlphaFoldDB" id="A0A067JY00"/>